<evidence type="ECO:0000256" key="4">
    <source>
        <dbReference type="ARBA" id="ARBA00006605"/>
    </source>
</evidence>
<proteinExistence type="inferred from homology"/>
<dbReference type="GO" id="GO:0016020">
    <property type="term" value="C:membrane"/>
    <property type="evidence" value="ECO:0007669"/>
    <property type="project" value="TreeGrafter"/>
</dbReference>
<keyword evidence="7" id="KW-0732">Signal</keyword>
<evidence type="ECO:0000256" key="9">
    <source>
        <dbReference type="ARBA" id="ARBA00023004"/>
    </source>
</evidence>
<evidence type="ECO:0000256" key="7">
    <source>
        <dbReference type="ARBA" id="ARBA00022729"/>
    </source>
</evidence>
<dbReference type="Pfam" id="PF01058">
    <property type="entry name" value="Oxidored_q6"/>
    <property type="match status" value="1"/>
</dbReference>
<comment type="cofactor">
    <cofactor evidence="1">
        <name>[3Fe-4S] cluster</name>
        <dbReference type="ChEBI" id="CHEBI:21137"/>
    </cofactor>
</comment>
<feature type="transmembrane region" description="Helical" evidence="12">
    <location>
        <begin position="21"/>
        <end position="44"/>
    </location>
</feature>
<dbReference type="GO" id="GO:0008901">
    <property type="term" value="F:ferredoxin hydrogenase activity"/>
    <property type="evidence" value="ECO:0007669"/>
    <property type="project" value="InterPro"/>
</dbReference>
<dbReference type="PANTHER" id="PTHR30013">
    <property type="entry name" value="NIFE / NIFESE HYDROGENASE SMALL SUBUNIT FAMILY MEMBER"/>
    <property type="match status" value="1"/>
</dbReference>
<keyword evidence="10" id="KW-0411">Iron-sulfur</keyword>
<name>A0A3B1AQM7_9ZZZZ</name>
<keyword evidence="6" id="KW-0479">Metal-binding</keyword>
<dbReference type="Gene3D" id="3.40.50.700">
    <property type="entry name" value="NADH:ubiquinone oxidoreductase-like, 20kDa subunit"/>
    <property type="match status" value="1"/>
</dbReference>
<keyword evidence="8 15" id="KW-0560">Oxidoreductase</keyword>
<organism evidence="15">
    <name type="scientific">hydrothermal vent metagenome</name>
    <dbReference type="NCBI Taxonomy" id="652676"/>
    <lineage>
        <taxon>unclassified sequences</taxon>
        <taxon>metagenomes</taxon>
        <taxon>ecological metagenomes</taxon>
    </lineage>
</organism>
<comment type="similarity">
    <text evidence="4">Belongs to the [NiFe]/[NiFeSe] hydrogenase small subunit family.</text>
</comment>
<dbReference type="InterPro" id="IPR001821">
    <property type="entry name" value="NiFe_hydrogenase_ssu"/>
</dbReference>
<gene>
    <name evidence="15" type="ORF">MNBD_GAMMA25-2579</name>
</gene>
<dbReference type="EC" id="1.12.99.6" evidence="15"/>
<dbReference type="InterPro" id="IPR006311">
    <property type="entry name" value="TAT_signal"/>
</dbReference>
<dbReference type="Pfam" id="PF14720">
    <property type="entry name" value="NiFe_hyd_SSU_C"/>
    <property type="match status" value="1"/>
</dbReference>
<dbReference type="AlphaFoldDB" id="A0A3B1AQM7"/>
<dbReference type="InterPro" id="IPR037024">
    <property type="entry name" value="NiFe_Hase_small_N_sf"/>
</dbReference>
<evidence type="ECO:0000256" key="8">
    <source>
        <dbReference type="ARBA" id="ARBA00023002"/>
    </source>
</evidence>
<feature type="domain" description="NADH:ubiquinone oxidoreductase-like 20kDa subunit" evidence="13">
    <location>
        <begin position="64"/>
        <end position="208"/>
    </location>
</feature>
<dbReference type="NCBIfam" id="TIGR00391">
    <property type="entry name" value="hydA"/>
    <property type="match status" value="1"/>
</dbReference>
<evidence type="ECO:0000256" key="2">
    <source>
        <dbReference type="ARBA" id="ARBA00001966"/>
    </source>
</evidence>
<dbReference type="GO" id="GO:0033748">
    <property type="term" value="F:hydrogenase (acceptor) activity"/>
    <property type="evidence" value="ECO:0007669"/>
    <property type="project" value="UniProtKB-EC"/>
</dbReference>
<dbReference type="InterPro" id="IPR006137">
    <property type="entry name" value="NADH_UbQ_OxRdtase-like_20kDa"/>
</dbReference>
<evidence type="ECO:0000256" key="1">
    <source>
        <dbReference type="ARBA" id="ARBA00001927"/>
    </source>
</evidence>
<dbReference type="GO" id="GO:0009055">
    <property type="term" value="F:electron transfer activity"/>
    <property type="evidence" value="ECO:0007669"/>
    <property type="project" value="TreeGrafter"/>
</dbReference>
<dbReference type="PIRSF" id="PIRSF000310">
    <property type="entry name" value="NiFe_hyd_ssu"/>
    <property type="match status" value="1"/>
</dbReference>
<dbReference type="Gene3D" id="4.10.480.10">
    <property type="entry name" value="Cytochrome-c3 hydrogenase, C-terminal domain"/>
    <property type="match status" value="1"/>
</dbReference>
<evidence type="ECO:0000259" key="14">
    <source>
        <dbReference type="Pfam" id="PF14720"/>
    </source>
</evidence>
<dbReference type="GO" id="GO:0030313">
    <property type="term" value="C:cell envelope"/>
    <property type="evidence" value="ECO:0007669"/>
    <property type="project" value="UniProtKB-SubCell"/>
</dbReference>
<dbReference type="NCBIfam" id="TIGR01409">
    <property type="entry name" value="TAT_signal_seq"/>
    <property type="match status" value="1"/>
</dbReference>
<keyword evidence="12" id="KW-0812">Transmembrane</keyword>
<sequence length="378" mass="39990">MAEKEFDFSHVQLRLGVSRRTFLKFCTGIAASLGLPVSAAMAMAEAVADPKRRPPVIWLHGQECTGPTEALLRSEQPSLAHLILDLISLDYHQTLDAGAGHQVEAVKKKSMQDNAGKYLLVIEGAIPVKDKGIYCKIAGETMLDLTHEAAENAAAIVAYGSCASWGGVQSASPNPTGAKGAPQVLNGKTVVTIPGCPPNPANFIGTVLFFVTYGKLPPIDDKGRPKWAYGRLIHENCYRRPHFDAGRFANEFGDEGHRKGYCLYKMGCKGPETYNNCPSLEYNNVGGGVWPVGVGHPCFGCSEEGVGFNKPLFSLAEIKGLTPPTSFPEIQDRQDSGGLSASAAALAGAALGAVVGATAVTAKKLSEKDSSASGDQQD</sequence>
<dbReference type="GO" id="GO:0009061">
    <property type="term" value="P:anaerobic respiration"/>
    <property type="evidence" value="ECO:0007669"/>
    <property type="project" value="TreeGrafter"/>
</dbReference>
<reference evidence="15" key="1">
    <citation type="submission" date="2018-06" db="EMBL/GenBank/DDBJ databases">
        <authorList>
            <person name="Zhirakovskaya E."/>
        </authorList>
    </citation>
    <scope>NUCLEOTIDE SEQUENCE</scope>
</reference>
<evidence type="ECO:0000259" key="13">
    <source>
        <dbReference type="Pfam" id="PF01058"/>
    </source>
</evidence>
<dbReference type="GO" id="GO:0051538">
    <property type="term" value="F:3 iron, 4 sulfur cluster binding"/>
    <property type="evidence" value="ECO:0007669"/>
    <property type="project" value="UniProtKB-KW"/>
</dbReference>
<evidence type="ECO:0000256" key="6">
    <source>
        <dbReference type="ARBA" id="ARBA00022723"/>
    </source>
</evidence>
<dbReference type="GO" id="GO:0044569">
    <property type="term" value="C:[Ni-Fe] hydrogenase complex"/>
    <property type="evidence" value="ECO:0007669"/>
    <property type="project" value="TreeGrafter"/>
</dbReference>
<dbReference type="GO" id="GO:0046872">
    <property type="term" value="F:metal ion binding"/>
    <property type="evidence" value="ECO:0007669"/>
    <property type="project" value="UniProtKB-KW"/>
</dbReference>
<evidence type="ECO:0000256" key="10">
    <source>
        <dbReference type="ARBA" id="ARBA00023014"/>
    </source>
</evidence>
<dbReference type="PRINTS" id="PR00614">
    <property type="entry name" value="NIHGNASESMLL"/>
</dbReference>
<evidence type="ECO:0000313" key="15">
    <source>
        <dbReference type="EMBL" id="VAX06042.1"/>
    </source>
</evidence>
<dbReference type="PANTHER" id="PTHR30013:SF7">
    <property type="entry name" value="HYDROGENASE-2 SMALL CHAIN"/>
    <property type="match status" value="1"/>
</dbReference>
<keyword evidence="12" id="KW-1133">Transmembrane helix</keyword>
<dbReference type="InterPro" id="IPR037148">
    <property type="entry name" value="NiFe-Hase_small_C_sf"/>
</dbReference>
<dbReference type="InterPro" id="IPR019546">
    <property type="entry name" value="TAT_signal_bac_arc"/>
</dbReference>
<dbReference type="InterPro" id="IPR027394">
    <property type="entry name" value="Cytochrome-c3_hydrogenase_C"/>
</dbReference>
<evidence type="ECO:0000256" key="3">
    <source>
        <dbReference type="ARBA" id="ARBA00004196"/>
    </source>
</evidence>
<evidence type="ECO:0000256" key="11">
    <source>
        <dbReference type="ARBA" id="ARBA00023291"/>
    </source>
</evidence>
<comment type="subcellular location">
    <subcellularLocation>
        <location evidence="3">Cell envelope</location>
    </subcellularLocation>
</comment>
<dbReference type="SUPFAM" id="SSF56770">
    <property type="entry name" value="HydA/Nqo6-like"/>
    <property type="match status" value="1"/>
</dbReference>
<keyword evidence="12" id="KW-0472">Membrane</keyword>
<accession>A0A3B1AQM7</accession>
<protein>
    <submittedName>
        <fullName evidence="15">Ni/Fe-hydrogenase 2 small subunit HybO</fullName>
        <ecNumber evidence="15">1.12.99.6</ecNumber>
    </submittedName>
</protein>
<dbReference type="EMBL" id="UOFY01000005">
    <property type="protein sequence ID" value="VAX06042.1"/>
    <property type="molecule type" value="Genomic_DNA"/>
</dbReference>
<dbReference type="GO" id="GO:0009375">
    <property type="term" value="C:ferredoxin hydrogenase complex"/>
    <property type="evidence" value="ECO:0007669"/>
    <property type="project" value="InterPro"/>
</dbReference>
<feature type="domain" description="Cytochrome-c3 hydrogenase C-terminal" evidence="14">
    <location>
        <begin position="229"/>
        <end position="310"/>
    </location>
</feature>
<evidence type="ECO:0000256" key="12">
    <source>
        <dbReference type="SAM" id="Phobius"/>
    </source>
</evidence>
<comment type="cofactor">
    <cofactor evidence="2">
        <name>[4Fe-4S] cluster</name>
        <dbReference type="ChEBI" id="CHEBI:49883"/>
    </cofactor>
</comment>
<dbReference type="PROSITE" id="PS51318">
    <property type="entry name" value="TAT"/>
    <property type="match status" value="1"/>
</dbReference>
<keyword evidence="5" id="KW-0004">4Fe-4S</keyword>
<evidence type="ECO:0000256" key="5">
    <source>
        <dbReference type="ARBA" id="ARBA00022485"/>
    </source>
</evidence>
<keyword evidence="11" id="KW-0003">3Fe-4S</keyword>
<keyword evidence="9" id="KW-0408">Iron</keyword>
<dbReference type="GO" id="GO:0051539">
    <property type="term" value="F:4 iron, 4 sulfur cluster binding"/>
    <property type="evidence" value="ECO:0007669"/>
    <property type="project" value="UniProtKB-KW"/>
</dbReference>